<accession>A0A922I7Y0</accession>
<reference evidence="1" key="2">
    <citation type="journal article" date="2022" name="Res Sq">
        <title>Comparative Genomics Reveals Insights into the Divergent Evolution of Astigmatic Mites and Household Pest Adaptations.</title>
        <authorList>
            <person name="Xiong Q."/>
            <person name="Wan A.T.-Y."/>
            <person name="Liu X.-Y."/>
            <person name="Fung C.S.-H."/>
            <person name="Xiao X."/>
            <person name="Malainual N."/>
            <person name="Hou J."/>
            <person name="Wang L."/>
            <person name="Wang M."/>
            <person name="Yang K."/>
            <person name="Cui Y."/>
            <person name="Leung E."/>
            <person name="Nong W."/>
            <person name="Shin S.-K."/>
            <person name="Au S."/>
            <person name="Jeong K.Y."/>
            <person name="Chew F.T."/>
            <person name="Hui J."/>
            <person name="Leung T.F."/>
            <person name="Tungtrongchitr A."/>
            <person name="Zhong N."/>
            <person name="Liu Z."/>
            <person name="Tsui S."/>
        </authorList>
    </citation>
    <scope>NUCLEOTIDE SEQUENCE</scope>
    <source>
        <strain evidence="1">Derf</strain>
        <tissue evidence="1">Whole organism</tissue>
    </source>
</reference>
<dbReference type="EMBL" id="ASGP02000002">
    <property type="protein sequence ID" value="KAH9522973.1"/>
    <property type="molecule type" value="Genomic_DNA"/>
</dbReference>
<comment type="caution">
    <text evidence="1">The sequence shown here is derived from an EMBL/GenBank/DDBJ whole genome shotgun (WGS) entry which is preliminary data.</text>
</comment>
<dbReference type="AlphaFoldDB" id="A0A922I7Y0"/>
<organism evidence="1 2">
    <name type="scientific">Dermatophagoides farinae</name>
    <name type="common">American house dust mite</name>
    <dbReference type="NCBI Taxonomy" id="6954"/>
    <lineage>
        <taxon>Eukaryota</taxon>
        <taxon>Metazoa</taxon>
        <taxon>Ecdysozoa</taxon>
        <taxon>Arthropoda</taxon>
        <taxon>Chelicerata</taxon>
        <taxon>Arachnida</taxon>
        <taxon>Acari</taxon>
        <taxon>Acariformes</taxon>
        <taxon>Sarcoptiformes</taxon>
        <taxon>Astigmata</taxon>
        <taxon>Psoroptidia</taxon>
        <taxon>Analgoidea</taxon>
        <taxon>Pyroglyphidae</taxon>
        <taxon>Dermatophagoidinae</taxon>
        <taxon>Dermatophagoides</taxon>
    </lineage>
</organism>
<keyword evidence="2" id="KW-1185">Reference proteome</keyword>
<protein>
    <submittedName>
        <fullName evidence="1">Uncharacterized protein</fullName>
    </submittedName>
</protein>
<gene>
    <name evidence="1" type="ORF">DERF_006526</name>
</gene>
<evidence type="ECO:0000313" key="2">
    <source>
        <dbReference type="Proteomes" id="UP000790347"/>
    </source>
</evidence>
<sequence>MASPVFIPGYTYWLSRLLDIRSTTGHHWLSPGIPLLALIMNWSRWMIVTPPKIGSFTRTTQLPTSDMHRNVAHLRSRQTISPGSLSRVSLSFWALPSCLCQTKLVHNTDTHTGHRSGSRWSVEDDVHNSDHRPIITVIGNSNLTTSGNESTVKWNTNNVNWSEWASVVNSKLNEYDMNENSISIIDSEQQLDLTVSIFTNVVQQACDKCCSKYISKRARCDAWNKDQQLCQIISEQKRIYRKIRRSYNQLALQRYKAEYFQLRQRYRSRLQVVKSDAFNNHINGEGPVNCFQKVCRLIKNSGHMITKTIEGTSNPVESTTKLVNALFPSDDEEEDNDDQKVMRNFTSQWLRKNNNFSRPPPITTYELHNAIFKFQEGKAPGYDGISPKILKNLWLSCPEIVLAIYNKCDCAAIWFFENQLILARCFNDGDQVRMRQMVVDGSAADNDGG</sequence>
<name>A0A922I7Y0_DERFA</name>
<reference evidence="1" key="1">
    <citation type="submission" date="2013-05" db="EMBL/GenBank/DDBJ databases">
        <authorList>
            <person name="Yim A.K.Y."/>
            <person name="Chan T.F."/>
            <person name="Ji K.M."/>
            <person name="Liu X.Y."/>
            <person name="Zhou J.W."/>
            <person name="Li R.Q."/>
            <person name="Yang K.Y."/>
            <person name="Li J."/>
            <person name="Li M."/>
            <person name="Law P.T.W."/>
            <person name="Wu Y.L."/>
            <person name="Cai Z.L."/>
            <person name="Qin H."/>
            <person name="Bao Y."/>
            <person name="Leung R.K.K."/>
            <person name="Ng P.K.S."/>
            <person name="Zou J."/>
            <person name="Zhong X.J."/>
            <person name="Ran P.X."/>
            <person name="Zhong N.S."/>
            <person name="Liu Z.G."/>
            <person name="Tsui S.K.W."/>
        </authorList>
    </citation>
    <scope>NUCLEOTIDE SEQUENCE</scope>
    <source>
        <strain evidence="1">Derf</strain>
        <tissue evidence="1">Whole organism</tissue>
    </source>
</reference>
<evidence type="ECO:0000313" key="1">
    <source>
        <dbReference type="EMBL" id="KAH9522973.1"/>
    </source>
</evidence>
<proteinExistence type="predicted"/>
<dbReference type="Proteomes" id="UP000790347">
    <property type="component" value="Unassembled WGS sequence"/>
</dbReference>